<dbReference type="AlphaFoldDB" id="A0A0B7BZ79"/>
<evidence type="ECO:0000313" key="1">
    <source>
        <dbReference type="EMBL" id="CEK97691.1"/>
    </source>
</evidence>
<organism evidence="1">
    <name type="scientific">Arion vulgaris</name>
    <dbReference type="NCBI Taxonomy" id="1028688"/>
    <lineage>
        <taxon>Eukaryota</taxon>
        <taxon>Metazoa</taxon>
        <taxon>Spiralia</taxon>
        <taxon>Lophotrochozoa</taxon>
        <taxon>Mollusca</taxon>
        <taxon>Gastropoda</taxon>
        <taxon>Heterobranchia</taxon>
        <taxon>Euthyneura</taxon>
        <taxon>Panpulmonata</taxon>
        <taxon>Eupulmonata</taxon>
        <taxon>Stylommatophora</taxon>
        <taxon>Helicina</taxon>
        <taxon>Arionoidea</taxon>
        <taxon>Arionidae</taxon>
        <taxon>Arion</taxon>
    </lineage>
</organism>
<proteinExistence type="predicted"/>
<gene>
    <name evidence="1" type="primary">ORF216606</name>
</gene>
<reference evidence="1" key="1">
    <citation type="submission" date="2014-12" db="EMBL/GenBank/DDBJ databases">
        <title>Insight into the proteome of Arion vulgaris.</title>
        <authorList>
            <person name="Aradska J."/>
            <person name="Bulat T."/>
            <person name="Smidak R."/>
            <person name="Sarate P."/>
            <person name="Gangsoo J."/>
            <person name="Sialana F."/>
            <person name="Bilban M."/>
            <person name="Lubec G."/>
        </authorList>
    </citation>
    <scope>NUCLEOTIDE SEQUENCE</scope>
    <source>
        <tissue evidence="1">Skin</tissue>
    </source>
</reference>
<dbReference type="EMBL" id="HACG01050826">
    <property type="protein sequence ID" value="CEK97691.1"/>
    <property type="molecule type" value="Transcribed_RNA"/>
</dbReference>
<accession>A0A0B7BZ79</accession>
<sequence>MCFQIYVSSGYIHLYIHTYKYSVSIDVWQSSAFVPEWLVFGYSYLQIHCLSYLLYKYFAADTVIC</sequence>
<protein>
    <submittedName>
        <fullName evidence="1">Uncharacterized protein</fullName>
    </submittedName>
</protein>
<name>A0A0B7BZ79_9EUPU</name>